<dbReference type="Gene3D" id="3.10.25.10">
    <property type="entry name" value="Formyl transferase, C-terminal domain"/>
    <property type="match status" value="1"/>
</dbReference>
<dbReference type="Gene3D" id="3.40.50.170">
    <property type="entry name" value="Formyl transferase, N-terminal domain"/>
    <property type="match status" value="1"/>
</dbReference>
<dbReference type="Pfam" id="PF00551">
    <property type="entry name" value="Formyl_trans_N"/>
    <property type="match status" value="1"/>
</dbReference>
<gene>
    <name evidence="9" type="primary">LOC110797540</name>
</gene>
<dbReference type="EC" id="2.1.2.9" evidence="2"/>
<accession>A0A9R0K4P2</accession>
<dbReference type="OrthoDB" id="10268103at2759"/>
<evidence type="ECO:0000259" key="7">
    <source>
        <dbReference type="Pfam" id="PF02911"/>
    </source>
</evidence>
<evidence type="ECO:0000256" key="2">
    <source>
        <dbReference type="ARBA" id="ARBA00012261"/>
    </source>
</evidence>
<comment type="similarity">
    <text evidence="1">Belongs to the Fmt family.</text>
</comment>
<dbReference type="InterPro" id="IPR011034">
    <property type="entry name" value="Formyl_transferase-like_C_sf"/>
</dbReference>
<evidence type="ECO:0000259" key="6">
    <source>
        <dbReference type="Pfam" id="PF00551"/>
    </source>
</evidence>
<dbReference type="InterPro" id="IPR037022">
    <property type="entry name" value="Formyl_trans_C_sf"/>
</dbReference>
<dbReference type="Pfam" id="PF02911">
    <property type="entry name" value="Formyl_trans_C"/>
    <property type="match status" value="1"/>
</dbReference>
<dbReference type="InterPro" id="IPR041711">
    <property type="entry name" value="Met-tRNA-FMT_N"/>
</dbReference>
<dbReference type="InterPro" id="IPR044135">
    <property type="entry name" value="Met-tRNA-FMT_C"/>
</dbReference>
<dbReference type="GeneID" id="110797540"/>
<evidence type="ECO:0000313" key="8">
    <source>
        <dbReference type="Proteomes" id="UP000813463"/>
    </source>
</evidence>
<evidence type="ECO:0000256" key="5">
    <source>
        <dbReference type="ARBA" id="ARBA00022917"/>
    </source>
</evidence>
<dbReference type="InterPro" id="IPR005794">
    <property type="entry name" value="Fmt"/>
</dbReference>
<dbReference type="SUPFAM" id="SSF50486">
    <property type="entry name" value="FMT C-terminal domain-like"/>
    <property type="match status" value="1"/>
</dbReference>
<dbReference type="NCBIfam" id="TIGR00460">
    <property type="entry name" value="fmt"/>
    <property type="match status" value="1"/>
</dbReference>
<dbReference type="SUPFAM" id="SSF53328">
    <property type="entry name" value="Formyltransferase"/>
    <property type="match status" value="1"/>
</dbReference>
<organism evidence="8 9">
    <name type="scientific">Spinacia oleracea</name>
    <name type="common">Spinach</name>
    <dbReference type="NCBI Taxonomy" id="3562"/>
    <lineage>
        <taxon>Eukaryota</taxon>
        <taxon>Viridiplantae</taxon>
        <taxon>Streptophyta</taxon>
        <taxon>Embryophyta</taxon>
        <taxon>Tracheophyta</taxon>
        <taxon>Spermatophyta</taxon>
        <taxon>Magnoliopsida</taxon>
        <taxon>eudicotyledons</taxon>
        <taxon>Gunneridae</taxon>
        <taxon>Pentapetalae</taxon>
        <taxon>Caryophyllales</taxon>
        <taxon>Chenopodiaceae</taxon>
        <taxon>Chenopodioideae</taxon>
        <taxon>Anserineae</taxon>
        <taxon>Spinacia</taxon>
    </lineage>
</organism>
<dbReference type="GO" id="GO:0071951">
    <property type="term" value="P:conversion of methionyl-tRNA to N-formyl-methionyl-tRNA"/>
    <property type="evidence" value="ECO:0000318"/>
    <property type="project" value="GO_Central"/>
</dbReference>
<dbReference type="FunFam" id="3.10.25.10:FF:000005">
    <property type="entry name" value="Methionyl-tRNA formyltransferase"/>
    <property type="match status" value="1"/>
</dbReference>
<dbReference type="InterPro" id="IPR036477">
    <property type="entry name" value="Formyl_transf_N_sf"/>
</dbReference>
<keyword evidence="4" id="KW-0808">Transferase</keyword>
<dbReference type="GO" id="GO:0005739">
    <property type="term" value="C:mitochondrion"/>
    <property type="evidence" value="ECO:0000318"/>
    <property type="project" value="GO_Central"/>
</dbReference>
<name>A0A9R0K4P2_SPIOL</name>
<dbReference type="InterPro" id="IPR002376">
    <property type="entry name" value="Formyl_transf_N"/>
</dbReference>
<dbReference type="KEGG" id="soe:110797540"/>
<reference evidence="8" key="1">
    <citation type="journal article" date="2021" name="Nat. Commun.">
        <title>Genomic analyses provide insights into spinach domestication and the genetic basis of agronomic traits.</title>
        <authorList>
            <person name="Cai X."/>
            <person name="Sun X."/>
            <person name="Xu C."/>
            <person name="Sun H."/>
            <person name="Wang X."/>
            <person name="Ge C."/>
            <person name="Zhang Z."/>
            <person name="Wang Q."/>
            <person name="Fei Z."/>
            <person name="Jiao C."/>
            <person name="Wang Q."/>
        </authorList>
    </citation>
    <scope>NUCLEOTIDE SEQUENCE [LARGE SCALE GENOMIC DNA]</scope>
    <source>
        <strain evidence="8">cv. Varoflay</strain>
    </source>
</reference>
<proteinExistence type="inferred from homology"/>
<dbReference type="GO" id="GO:0004479">
    <property type="term" value="F:methionyl-tRNA formyltransferase activity"/>
    <property type="evidence" value="ECO:0000318"/>
    <property type="project" value="GO_Central"/>
</dbReference>
<evidence type="ECO:0000256" key="4">
    <source>
        <dbReference type="ARBA" id="ARBA00022679"/>
    </source>
</evidence>
<evidence type="ECO:0000313" key="9">
    <source>
        <dbReference type="RefSeq" id="XP_021858354.1"/>
    </source>
</evidence>
<dbReference type="PANTHER" id="PTHR11138:SF5">
    <property type="entry name" value="METHIONYL-TRNA FORMYLTRANSFERASE, MITOCHONDRIAL"/>
    <property type="match status" value="1"/>
</dbReference>
<keyword evidence="5" id="KW-0648">Protein biosynthesis</keyword>
<dbReference type="AlphaFoldDB" id="A0A9R0K4P2"/>
<dbReference type="CDD" id="cd08646">
    <property type="entry name" value="FMT_core_Met-tRNA-FMT_N"/>
    <property type="match status" value="1"/>
</dbReference>
<sequence length="368" mass="39724">MNNTTTLLLRRCFCCTTIPSSSYLKKKKPLVFLGSPQVSAKVLDALFNASQSEDSSFEIAAIVTQPPSQRNRGRKVLPSAVAQHALDRGFSSDLILTPERASEEWFLDNLRALEPELCITAAYGNILSNKFLNIPKQGTVNIHPSLLPLYRGAAPVQRALQDGVRETGVSLAFTVRALDAGPVIASQKIGVDDDIKAPELLDVLFDLGSKLLLDELPSILDGTARTKAQPQDDSEVTFAPKITPEESWLSFDQEAIVLHNKVRAFAGWPGTRARVVVVDAANAQENVLELKIISTKVSSSLSAQNAEADYVAFRNGALIFTCGGGTTLEVVEIQLPGKKVVNAAAFWNGLRGQKLKVCVDKGAAMPQA</sequence>
<feature type="domain" description="Formyl transferase N-terminal" evidence="6">
    <location>
        <begin position="40"/>
        <end position="213"/>
    </location>
</feature>
<dbReference type="HAMAP" id="MF_00182">
    <property type="entry name" value="Formyl_trans"/>
    <property type="match status" value="1"/>
</dbReference>
<dbReference type="Proteomes" id="UP000813463">
    <property type="component" value="Chromosome 1"/>
</dbReference>
<reference evidence="9" key="2">
    <citation type="submission" date="2025-08" db="UniProtKB">
        <authorList>
            <consortium name="RefSeq"/>
        </authorList>
    </citation>
    <scope>IDENTIFICATION</scope>
    <source>
        <tissue evidence="9">Leaf</tissue>
    </source>
</reference>
<protein>
    <recommendedName>
        <fullName evidence="3">Methionyl-tRNA formyltransferase, mitochondrial</fullName>
        <ecNumber evidence="2">2.1.2.9</ecNumber>
    </recommendedName>
</protein>
<evidence type="ECO:0000256" key="3">
    <source>
        <dbReference type="ARBA" id="ARBA00014185"/>
    </source>
</evidence>
<dbReference type="CDD" id="cd08704">
    <property type="entry name" value="Met_tRNA_FMT_C"/>
    <property type="match status" value="1"/>
</dbReference>
<feature type="domain" description="Formyl transferase C-terminal" evidence="7">
    <location>
        <begin position="241"/>
        <end position="350"/>
    </location>
</feature>
<dbReference type="InterPro" id="IPR005793">
    <property type="entry name" value="Formyl_trans_C"/>
</dbReference>
<evidence type="ECO:0000256" key="1">
    <source>
        <dbReference type="ARBA" id="ARBA00010699"/>
    </source>
</evidence>
<dbReference type="FunFam" id="3.40.50.170:FF:000010">
    <property type="entry name" value="Methionyl-tRNA formyltransferase"/>
    <property type="match status" value="1"/>
</dbReference>
<dbReference type="PANTHER" id="PTHR11138">
    <property type="entry name" value="METHIONYL-TRNA FORMYLTRANSFERASE"/>
    <property type="match status" value="1"/>
</dbReference>
<dbReference type="RefSeq" id="XP_021858354.1">
    <property type="nucleotide sequence ID" value="XM_022002662.2"/>
</dbReference>
<keyword evidence="8" id="KW-1185">Reference proteome</keyword>